<dbReference type="KEGG" id="moj:D7D94_04670"/>
<dbReference type="RefSeq" id="WP_156241528.1">
    <property type="nucleotide sequence ID" value="NZ_BAAAZL010000002.1"/>
</dbReference>
<accession>A0A6I6DSI2</accession>
<keyword evidence="2" id="KW-0229">DNA integration</keyword>
<dbReference type="InterPro" id="IPR050808">
    <property type="entry name" value="Phage_Integrase"/>
</dbReference>
<evidence type="ECO:0000259" key="6">
    <source>
        <dbReference type="PROSITE" id="PS51898"/>
    </source>
</evidence>
<dbReference type="InterPro" id="IPR011010">
    <property type="entry name" value="DNA_brk_join_enz"/>
</dbReference>
<dbReference type="PROSITE" id="PS51898">
    <property type="entry name" value="TYR_RECOMBINASE"/>
    <property type="match status" value="1"/>
</dbReference>
<evidence type="ECO:0000256" key="1">
    <source>
        <dbReference type="ARBA" id="ARBA00008857"/>
    </source>
</evidence>
<protein>
    <submittedName>
        <fullName evidence="7">Integrase</fullName>
    </submittedName>
</protein>
<dbReference type="PANTHER" id="PTHR30629:SF2">
    <property type="entry name" value="PROPHAGE INTEGRASE INTS-RELATED"/>
    <property type="match status" value="1"/>
</dbReference>
<keyword evidence="4" id="KW-0233">DNA recombination</keyword>
<evidence type="ECO:0000256" key="4">
    <source>
        <dbReference type="ARBA" id="ARBA00023172"/>
    </source>
</evidence>
<gene>
    <name evidence="7" type="ORF">D7D94_04670</name>
</gene>
<evidence type="ECO:0000256" key="2">
    <source>
        <dbReference type="ARBA" id="ARBA00022908"/>
    </source>
</evidence>
<comment type="similarity">
    <text evidence="1">Belongs to the 'phage' integrase family.</text>
</comment>
<reference evidence="7 8" key="1">
    <citation type="submission" date="2018-09" db="EMBL/GenBank/DDBJ databases">
        <title>Whole genome sequencing of Microbacterium oryzae strain MB-10T.</title>
        <authorList>
            <person name="Das S.K."/>
        </authorList>
    </citation>
    <scope>NUCLEOTIDE SEQUENCE [LARGE SCALE GENOMIC DNA]</scope>
    <source>
        <strain evidence="7 8">MB-10</strain>
    </source>
</reference>
<dbReference type="CDD" id="cd00397">
    <property type="entry name" value="DNA_BRE_C"/>
    <property type="match status" value="1"/>
</dbReference>
<proteinExistence type="inferred from homology"/>
<dbReference type="SUPFAM" id="SSF56349">
    <property type="entry name" value="DNA breaking-rejoining enzymes"/>
    <property type="match status" value="1"/>
</dbReference>
<dbReference type="InterPro" id="IPR010998">
    <property type="entry name" value="Integrase_recombinase_N"/>
</dbReference>
<keyword evidence="8" id="KW-1185">Reference proteome</keyword>
<feature type="region of interest" description="Disordered" evidence="5">
    <location>
        <begin position="1"/>
        <end position="28"/>
    </location>
</feature>
<evidence type="ECO:0000256" key="5">
    <source>
        <dbReference type="SAM" id="MobiDB-lite"/>
    </source>
</evidence>
<evidence type="ECO:0000256" key="3">
    <source>
        <dbReference type="ARBA" id="ARBA00023125"/>
    </source>
</evidence>
<dbReference type="GO" id="GO:0015074">
    <property type="term" value="P:DNA integration"/>
    <property type="evidence" value="ECO:0007669"/>
    <property type="project" value="UniProtKB-KW"/>
</dbReference>
<dbReference type="InterPro" id="IPR002104">
    <property type="entry name" value="Integrase_catalytic"/>
</dbReference>
<dbReference type="Gene3D" id="1.10.443.10">
    <property type="entry name" value="Intergrase catalytic core"/>
    <property type="match status" value="1"/>
</dbReference>
<evidence type="ECO:0000313" key="7">
    <source>
        <dbReference type="EMBL" id="QGU27036.1"/>
    </source>
</evidence>
<dbReference type="PANTHER" id="PTHR30629">
    <property type="entry name" value="PROPHAGE INTEGRASE"/>
    <property type="match status" value="1"/>
</dbReference>
<feature type="domain" description="Tyr recombinase" evidence="6">
    <location>
        <begin position="180"/>
        <end position="396"/>
    </location>
</feature>
<sequence length="405" mass="44228">MARPQILPGETGKITTKPLPGGNFQARARTRDDTGALRDLWATAATEKAAIAEIKRQAAQTGTGGVAGLSPSSTIADAVPLWLAQVEARANAGSLTFSTYESYETTARMILIPACGGVRFDQLTVGRCDRILQRILEEQTVSKARRARAVMSLLCGYAVRDEALTRNPVRDVQRLPTPEKKTSALTAAQVNAIRDLMTKWRSTRNAGPRPNYRALIDGMDIMLGTSARVGELLGLRRCDVDMTADPPVVLVDGTIVSTRSQGLHRKKAPKRARQRRSIALPAMAAAAVRRRLALAGPGEEAYLFPTKTGRPMSVSNYERLLRTFVDDNHTDLVRLHVDVDEYTTHLYRRTVATLVERAAGITLASRLLGHANEQITRASYVVSAVEVDPITTEILDEILGHESTL</sequence>
<dbReference type="InterPro" id="IPR013762">
    <property type="entry name" value="Integrase-like_cat_sf"/>
</dbReference>
<organism evidence="7 8">
    <name type="scientific">Microbacterium oryzae</name>
    <dbReference type="NCBI Taxonomy" id="743009"/>
    <lineage>
        <taxon>Bacteria</taxon>
        <taxon>Bacillati</taxon>
        <taxon>Actinomycetota</taxon>
        <taxon>Actinomycetes</taxon>
        <taxon>Micrococcales</taxon>
        <taxon>Microbacteriaceae</taxon>
        <taxon>Microbacterium</taxon>
    </lineage>
</organism>
<dbReference type="GO" id="GO:0003677">
    <property type="term" value="F:DNA binding"/>
    <property type="evidence" value="ECO:0007669"/>
    <property type="project" value="UniProtKB-KW"/>
</dbReference>
<keyword evidence="3" id="KW-0238">DNA-binding</keyword>
<evidence type="ECO:0000313" key="8">
    <source>
        <dbReference type="Proteomes" id="UP000422989"/>
    </source>
</evidence>
<dbReference type="EMBL" id="CP032550">
    <property type="protein sequence ID" value="QGU27036.1"/>
    <property type="molecule type" value="Genomic_DNA"/>
</dbReference>
<dbReference type="Pfam" id="PF00589">
    <property type="entry name" value="Phage_integrase"/>
    <property type="match status" value="1"/>
</dbReference>
<dbReference type="OrthoDB" id="4326943at2"/>
<dbReference type="Gene3D" id="1.10.150.130">
    <property type="match status" value="1"/>
</dbReference>
<name>A0A6I6DSI2_9MICO</name>
<dbReference type="GO" id="GO:0006310">
    <property type="term" value="P:DNA recombination"/>
    <property type="evidence" value="ECO:0007669"/>
    <property type="project" value="UniProtKB-KW"/>
</dbReference>
<dbReference type="AlphaFoldDB" id="A0A6I6DSI2"/>
<dbReference type="Proteomes" id="UP000422989">
    <property type="component" value="Chromosome"/>
</dbReference>